<evidence type="ECO:0000313" key="1">
    <source>
        <dbReference type="EMBL" id="KDQ97266.1"/>
    </source>
</evidence>
<proteinExistence type="predicted"/>
<accession>A0A067QS69</accession>
<dbReference type="Proteomes" id="UP000027135">
    <property type="component" value="Unassembled WGS sequence"/>
</dbReference>
<dbReference type="STRING" id="136037.A0A067QS69"/>
<reference evidence="1 2" key="1">
    <citation type="journal article" date="2014" name="Nat. Commun.">
        <title>Molecular traces of alternative social organization in a termite genome.</title>
        <authorList>
            <person name="Terrapon N."/>
            <person name="Li C."/>
            <person name="Robertson H.M."/>
            <person name="Ji L."/>
            <person name="Meng X."/>
            <person name="Booth W."/>
            <person name="Chen Z."/>
            <person name="Childers C.P."/>
            <person name="Glastad K.M."/>
            <person name="Gokhale K."/>
            <person name="Gowin J."/>
            <person name="Gronenberg W."/>
            <person name="Hermansen R.A."/>
            <person name="Hu H."/>
            <person name="Hunt B.G."/>
            <person name="Huylmans A.K."/>
            <person name="Khalil S.M."/>
            <person name="Mitchell R.D."/>
            <person name="Munoz-Torres M.C."/>
            <person name="Mustard J.A."/>
            <person name="Pan H."/>
            <person name="Reese J.T."/>
            <person name="Scharf M.E."/>
            <person name="Sun F."/>
            <person name="Vogel H."/>
            <person name="Xiao J."/>
            <person name="Yang W."/>
            <person name="Yang Z."/>
            <person name="Yang Z."/>
            <person name="Zhou J."/>
            <person name="Zhu J."/>
            <person name="Brent C.S."/>
            <person name="Elsik C.G."/>
            <person name="Goodisman M.A."/>
            <person name="Liberles D.A."/>
            <person name="Roe R.M."/>
            <person name="Vargo E.L."/>
            <person name="Vilcinskas A."/>
            <person name="Wang J."/>
            <person name="Bornberg-Bauer E."/>
            <person name="Korb J."/>
            <person name="Zhang G."/>
            <person name="Liebig J."/>
        </authorList>
    </citation>
    <scope>NUCLEOTIDE SEQUENCE [LARGE SCALE GENOMIC DNA]</scope>
    <source>
        <tissue evidence="1">Whole organism</tissue>
    </source>
</reference>
<sequence>MASTVTQFPPTTYSSSYFLRNVIKEDKRKQADGVSRASVPLLGSVVATFLSKRLSNGSAEKKTDATAAICEDTAVLEVDFACVQDFCWIS</sequence>
<evidence type="ECO:0000313" key="2">
    <source>
        <dbReference type="Proteomes" id="UP000027135"/>
    </source>
</evidence>
<organism evidence="1 2">
    <name type="scientific">Zootermopsis nevadensis</name>
    <name type="common">Dampwood termite</name>
    <dbReference type="NCBI Taxonomy" id="136037"/>
    <lineage>
        <taxon>Eukaryota</taxon>
        <taxon>Metazoa</taxon>
        <taxon>Ecdysozoa</taxon>
        <taxon>Arthropoda</taxon>
        <taxon>Hexapoda</taxon>
        <taxon>Insecta</taxon>
        <taxon>Pterygota</taxon>
        <taxon>Neoptera</taxon>
        <taxon>Polyneoptera</taxon>
        <taxon>Dictyoptera</taxon>
        <taxon>Blattodea</taxon>
        <taxon>Blattoidea</taxon>
        <taxon>Termitoidae</taxon>
        <taxon>Termopsidae</taxon>
        <taxon>Zootermopsis</taxon>
    </lineage>
</organism>
<protein>
    <submittedName>
        <fullName evidence="1">Uncharacterized protein</fullName>
    </submittedName>
</protein>
<keyword evidence="2" id="KW-1185">Reference proteome</keyword>
<gene>
    <name evidence="1" type="ORF">L798_05589</name>
</gene>
<dbReference type="AlphaFoldDB" id="A0A067QS69"/>
<dbReference type="InParanoid" id="A0A067QS69"/>
<dbReference type="EMBL" id="KK853689">
    <property type="protein sequence ID" value="KDQ97266.1"/>
    <property type="molecule type" value="Genomic_DNA"/>
</dbReference>
<name>A0A067QS69_ZOONE</name>